<evidence type="ECO:0000313" key="2">
    <source>
        <dbReference type="Proteomes" id="UP000814140"/>
    </source>
</evidence>
<proteinExistence type="predicted"/>
<dbReference type="Proteomes" id="UP000814140">
    <property type="component" value="Unassembled WGS sequence"/>
</dbReference>
<reference evidence="1" key="2">
    <citation type="journal article" date="2022" name="New Phytol.">
        <title>Evolutionary transition to the ectomycorrhizal habit in the genomes of a hyperdiverse lineage of mushroom-forming fungi.</title>
        <authorList>
            <person name="Looney B."/>
            <person name="Miyauchi S."/>
            <person name="Morin E."/>
            <person name="Drula E."/>
            <person name="Courty P.E."/>
            <person name="Kohler A."/>
            <person name="Kuo A."/>
            <person name="LaButti K."/>
            <person name="Pangilinan J."/>
            <person name="Lipzen A."/>
            <person name="Riley R."/>
            <person name="Andreopoulos W."/>
            <person name="He G."/>
            <person name="Johnson J."/>
            <person name="Nolan M."/>
            <person name="Tritt A."/>
            <person name="Barry K.W."/>
            <person name="Grigoriev I.V."/>
            <person name="Nagy L.G."/>
            <person name="Hibbett D."/>
            <person name="Henrissat B."/>
            <person name="Matheny P.B."/>
            <person name="Labbe J."/>
            <person name="Martin F.M."/>
        </authorList>
    </citation>
    <scope>NUCLEOTIDE SEQUENCE</scope>
    <source>
        <strain evidence="1">HHB10654</strain>
    </source>
</reference>
<evidence type="ECO:0000313" key="1">
    <source>
        <dbReference type="EMBL" id="KAI0054228.1"/>
    </source>
</evidence>
<accession>A0ACB8SDD3</accession>
<reference evidence="1" key="1">
    <citation type="submission" date="2021-03" db="EMBL/GenBank/DDBJ databases">
        <authorList>
            <consortium name="DOE Joint Genome Institute"/>
            <person name="Ahrendt S."/>
            <person name="Looney B.P."/>
            <person name="Miyauchi S."/>
            <person name="Morin E."/>
            <person name="Drula E."/>
            <person name="Courty P.E."/>
            <person name="Chicoki N."/>
            <person name="Fauchery L."/>
            <person name="Kohler A."/>
            <person name="Kuo A."/>
            <person name="Labutti K."/>
            <person name="Pangilinan J."/>
            <person name="Lipzen A."/>
            <person name="Riley R."/>
            <person name="Andreopoulos W."/>
            <person name="He G."/>
            <person name="Johnson J."/>
            <person name="Barry K.W."/>
            <person name="Grigoriev I.V."/>
            <person name="Nagy L."/>
            <person name="Hibbett D."/>
            <person name="Henrissat B."/>
            <person name="Matheny P.B."/>
            <person name="Labbe J."/>
            <person name="Martin F."/>
        </authorList>
    </citation>
    <scope>NUCLEOTIDE SEQUENCE</scope>
    <source>
        <strain evidence="1">HHB10654</strain>
    </source>
</reference>
<protein>
    <submittedName>
        <fullName evidence="1">Uncharacterized protein</fullName>
    </submittedName>
</protein>
<organism evidence="1 2">
    <name type="scientific">Artomyces pyxidatus</name>
    <dbReference type="NCBI Taxonomy" id="48021"/>
    <lineage>
        <taxon>Eukaryota</taxon>
        <taxon>Fungi</taxon>
        <taxon>Dikarya</taxon>
        <taxon>Basidiomycota</taxon>
        <taxon>Agaricomycotina</taxon>
        <taxon>Agaricomycetes</taxon>
        <taxon>Russulales</taxon>
        <taxon>Auriscalpiaceae</taxon>
        <taxon>Artomyces</taxon>
    </lineage>
</organism>
<dbReference type="EMBL" id="MU277613">
    <property type="protein sequence ID" value="KAI0054228.1"/>
    <property type="molecule type" value="Genomic_DNA"/>
</dbReference>
<keyword evidence="2" id="KW-1185">Reference proteome</keyword>
<sequence length="190" mass="20230">MRHCGSASSDGRLRLRFCACRPIARTADTRRSPRRRTCRSPATRRRGCRCAGGARGTGAGARCSCSRRRRCVRSAPMSVCGGLTDAQAPAEEKGEEGEKEGARRPVSISGGFRAGKEKSKARVKAETGEEGRGAGMTAREAIAREAIAQGAGRVLGAGFVKAEGVDGAAKREREGEREEKARRKKRRGGA</sequence>
<name>A0ACB8SDD3_9AGAM</name>
<comment type="caution">
    <text evidence="1">The sequence shown here is derived from an EMBL/GenBank/DDBJ whole genome shotgun (WGS) entry which is preliminary data.</text>
</comment>
<gene>
    <name evidence="1" type="ORF">BV25DRAFT_1163577</name>
</gene>